<comment type="caution">
    <text evidence="4">The sequence shown here is derived from an EMBL/GenBank/DDBJ whole genome shotgun (WGS) entry which is preliminary data.</text>
</comment>
<sequence>MIVLRYDRNSCCYDQYIFYRFRCMKYTTFQGKLYGGPYRLTIPDELFQNHYTRKGVCVRMNNKTRMSLVGTGLIALMVVSACSKEGGSEGSSKTEDKTPFELIFYTSDPAGWAQDKFDLVFKEALKQKFPWITVKITSSKTTENPELPASVEEYLASGERIDVVLASAGTAYEYVMKNQLQLDISPYIKKYEYNMNRFPDAIVKQAESMAGSGKGIMGLPFAVAPQALYYNVDIFDKFGVSYPKDGMTWDDVYQLSKRLNRKEGETQYFGFGFNALHESFLNQWSMPLLDQTTVKSTLDTNPRWTDWINYFVRFYSDPAYATLKRSELSWTAEVKRFTHDHTSAMLPTVTSLYTDIDLQGMKWGVVSHPVFAGTDLGPQPYPQYLFITSMNKHAEDTFQVLNYLTSEEFQMQASQKGHFLTSLKDPKIRAAFGQNEPQFQGKNVQAFWPKNYADATWIGDLNGSGWGARVSSAMLDVIFNVSDTNTALRKWAEEMNQRVLTLQGK</sequence>
<evidence type="ECO:0000256" key="2">
    <source>
        <dbReference type="ARBA" id="ARBA00022448"/>
    </source>
</evidence>
<dbReference type="AlphaFoldDB" id="A0A5C4TBY1"/>
<dbReference type="Gene3D" id="3.40.190.10">
    <property type="entry name" value="Periplasmic binding protein-like II"/>
    <property type="match status" value="1"/>
</dbReference>
<dbReference type="EMBL" id="VDCQ01000014">
    <property type="protein sequence ID" value="TNJ65969.1"/>
    <property type="molecule type" value="Genomic_DNA"/>
</dbReference>
<dbReference type="PROSITE" id="PS01037">
    <property type="entry name" value="SBP_BACTERIAL_1"/>
    <property type="match status" value="1"/>
</dbReference>
<dbReference type="PANTHER" id="PTHR43649">
    <property type="entry name" value="ARABINOSE-BINDING PROTEIN-RELATED"/>
    <property type="match status" value="1"/>
</dbReference>
<keyword evidence="5" id="KW-1185">Reference proteome</keyword>
<dbReference type="Proteomes" id="UP000307943">
    <property type="component" value="Unassembled WGS sequence"/>
</dbReference>
<dbReference type="SUPFAM" id="SSF53850">
    <property type="entry name" value="Periplasmic binding protein-like II"/>
    <property type="match status" value="1"/>
</dbReference>
<dbReference type="PANTHER" id="PTHR43649:SF17">
    <property type="entry name" value="ABC TRANSPORTER SOLUTE BINDING PROTEIN-SUGAR TRANSPORT"/>
    <property type="match status" value="1"/>
</dbReference>
<proteinExistence type="inferred from homology"/>
<accession>A0A5C4TBY1</accession>
<dbReference type="GO" id="GO:0055085">
    <property type="term" value="P:transmembrane transport"/>
    <property type="evidence" value="ECO:0007669"/>
    <property type="project" value="InterPro"/>
</dbReference>
<evidence type="ECO:0000313" key="4">
    <source>
        <dbReference type="EMBL" id="TNJ65969.1"/>
    </source>
</evidence>
<dbReference type="InterPro" id="IPR006059">
    <property type="entry name" value="SBP"/>
</dbReference>
<organism evidence="4 5">
    <name type="scientific">Paenibacillus hemerocallicola</name>
    <dbReference type="NCBI Taxonomy" id="1172614"/>
    <lineage>
        <taxon>Bacteria</taxon>
        <taxon>Bacillati</taxon>
        <taxon>Bacillota</taxon>
        <taxon>Bacilli</taxon>
        <taxon>Bacillales</taxon>
        <taxon>Paenibacillaceae</taxon>
        <taxon>Paenibacillus</taxon>
    </lineage>
</organism>
<evidence type="ECO:0000313" key="5">
    <source>
        <dbReference type="Proteomes" id="UP000307943"/>
    </source>
</evidence>
<dbReference type="Pfam" id="PF01547">
    <property type="entry name" value="SBP_bac_1"/>
    <property type="match status" value="1"/>
</dbReference>
<dbReference type="InterPro" id="IPR050490">
    <property type="entry name" value="Bact_solute-bd_prot1"/>
</dbReference>
<reference evidence="4 5" key="1">
    <citation type="submission" date="2019-05" db="EMBL/GenBank/DDBJ databases">
        <title>We sequenced the genome of Paenibacillus hemerocallicola KCTC 33185 for further insight into its adaptation and study the phylogeny of Paenibacillus.</title>
        <authorList>
            <person name="Narsing Rao M.P."/>
        </authorList>
    </citation>
    <scope>NUCLEOTIDE SEQUENCE [LARGE SCALE GENOMIC DNA]</scope>
    <source>
        <strain evidence="4 5">KCTC 33185</strain>
    </source>
</reference>
<dbReference type="InterPro" id="IPR006061">
    <property type="entry name" value="SBP_1_CS"/>
</dbReference>
<keyword evidence="2" id="KW-0813">Transport</keyword>
<name>A0A5C4TBY1_9BACL</name>
<comment type="similarity">
    <text evidence="1">Belongs to the bacterial solute-binding protein 1 family.</text>
</comment>
<keyword evidence="3" id="KW-0732">Signal</keyword>
<dbReference type="OrthoDB" id="9795467at2"/>
<evidence type="ECO:0000256" key="1">
    <source>
        <dbReference type="ARBA" id="ARBA00008520"/>
    </source>
</evidence>
<evidence type="ECO:0000256" key="3">
    <source>
        <dbReference type="ARBA" id="ARBA00022729"/>
    </source>
</evidence>
<gene>
    <name evidence="4" type="ORF">FE784_12385</name>
</gene>
<protein>
    <submittedName>
        <fullName evidence="4">Carbohydrate ABC transporter substrate-binding protein</fullName>
    </submittedName>
</protein>